<dbReference type="Gene3D" id="3.30.50.10">
    <property type="entry name" value="Erythroid Transcription Factor GATA-1, subunit A"/>
    <property type="match status" value="1"/>
</dbReference>
<dbReference type="SUPFAM" id="SSF57716">
    <property type="entry name" value="Glucocorticoid receptor-like (DNA-binding domain)"/>
    <property type="match status" value="1"/>
</dbReference>
<dbReference type="PROSITE" id="PS50114">
    <property type="entry name" value="GATA_ZN_FINGER_2"/>
    <property type="match status" value="1"/>
</dbReference>
<reference evidence="10 11" key="1">
    <citation type="journal article" date="2009" name="PLoS Genet.">
        <title>The genome of Nectria haematococca: contribution of supernumerary chromosomes to gene expansion.</title>
        <authorList>
            <person name="Coleman J.J."/>
            <person name="Rounsley S.D."/>
            <person name="Rodriguez-Carres M."/>
            <person name="Kuo A."/>
            <person name="Wasmann C.C."/>
            <person name="Grimwood J."/>
            <person name="Schmutz J."/>
            <person name="Taga M."/>
            <person name="White G.J."/>
            <person name="Zhou S."/>
            <person name="Schwartz D.C."/>
            <person name="Freitag M."/>
            <person name="Ma L.J."/>
            <person name="Danchin E.G."/>
            <person name="Henrissat B."/>
            <person name="Coutinho P.M."/>
            <person name="Nelson D.R."/>
            <person name="Straney D."/>
            <person name="Napoli C.A."/>
            <person name="Barker B.M."/>
            <person name="Gribskov M."/>
            <person name="Rep M."/>
            <person name="Kroken S."/>
            <person name="Molnar I."/>
            <person name="Rensing C."/>
            <person name="Kennell J.C."/>
            <person name="Zamora J."/>
            <person name="Farman M.L."/>
            <person name="Selker E.U."/>
            <person name="Salamov A."/>
            <person name="Shapiro H."/>
            <person name="Pangilinan J."/>
            <person name="Lindquist E."/>
            <person name="Lamers C."/>
            <person name="Grigoriev I.V."/>
            <person name="Geiser D.M."/>
            <person name="Covert S.F."/>
            <person name="Temporini E."/>
            <person name="Vanetten H.D."/>
        </authorList>
    </citation>
    <scope>NUCLEOTIDE SEQUENCE [LARGE SCALE GENOMIC DNA]</scope>
    <source>
        <strain evidence="11">ATCC MYA-4622 / CBS 123669 / FGSC 9596 / NRRL 45880 / 77-13-4</strain>
    </source>
</reference>
<evidence type="ECO:0000256" key="8">
    <source>
        <dbReference type="SAM" id="MobiDB-lite"/>
    </source>
</evidence>
<dbReference type="GO" id="GO:0000978">
    <property type="term" value="F:RNA polymerase II cis-regulatory region sequence-specific DNA binding"/>
    <property type="evidence" value="ECO:0007669"/>
    <property type="project" value="TreeGrafter"/>
</dbReference>
<dbReference type="OrthoDB" id="515401at2759"/>
<evidence type="ECO:0000256" key="5">
    <source>
        <dbReference type="ARBA" id="ARBA00023063"/>
    </source>
</evidence>
<evidence type="ECO:0000256" key="2">
    <source>
        <dbReference type="ARBA" id="ARBA00022723"/>
    </source>
</evidence>
<protein>
    <recommendedName>
        <fullName evidence="9">GATA-type domain-containing protein</fullName>
    </recommendedName>
</protein>
<proteinExistence type="predicted"/>
<feature type="compositionally biased region" description="Low complexity" evidence="8">
    <location>
        <begin position="40"/>
        <end position="53"/>
    </location>
</feature>
<organism evidence="10 11">
    <name type="scientific">Fusarium vanettenii (strain ATCC MYA-4622 / CBS 123669 / FGSC 9596 / NRRL 45880 / 77-13-4)</name>
    <name type="common">Fusarium solani subsp. pisi</name>
    <dbReference type="NCBI Taxonomy" id="660122"/>
    <lineage>
        <taxon>Eukaryota</taxon>
        <taxon>Fungi</taxon>
        <taxon>Dikarya</taxon>
        <taxon>Ascomycota</taxon>
        <taxon>Pezizomycotina</taxon>
        <taxon>Sordariomycetes</taxon>
        <taxon>Hypocreomycetidae</taxon>
        <taxon>Hypocreales</taxon>
        <taxon>Nectriaceae</taxon>
        <taxon>Fusarium</taxon>
        <taxon>Fusarium solani species complex</taxon>
        <taxon>Fusarium vanettenii</taxon>
    </lineage>
</organism>
<feature type="compositionally biased region" description="Polar residues" evidence="8">
    <location>
        <begin position="215"/>
        <end position="232"/>
    </location>
</feature>
<feature type="compositionally biased region" description="Polar residues" evidence="8">
    <location>
        <begin position="174"/>
        <end position="193"/>
    </location>
</feature>
<keyword evidence="6" id="KW-0539">Nucleus</keyword>
<dbReference type="InterPro" id="IPR013088">
    <property type="entry name" value="Znf_NHR/GATA"/>
</dbReference>
<evidence type="ECO:0000256" key="3">
    <source>
        <dbReference type="ARBA" id="ARBA00022771"/>
    </source>
</evidence>
<dbReference type="KEGG" id="nhe:NECHADRAFT_56277"/>
<feature type="region of interest" description="Disordered" evidence="8">
    <location>
        <begin position="113"/>
        <end position="262"/>
    </location>
</feature>
<evidence type="ECO:0000256" key="4">
    <source>
        <dbReference type="ARBA" id="ARBA00022833"/>
    </source>
</evidence>
<name>C7ZQN4_FUSV7</name>
<sequence>MGVVDASNLNAGIAGLASPSEWLSQSNTISLPPETTDSPSNSSPTAPGRSSSSPRPPVCSTANTQGVAGEPVGEASTACTNCLTKASPLWRRNPQGQPLCNACGLFLTLHGDVEPRGSRPGGNRKCTRCSMPGYKRDVRRSANRRSGVDRPAGATNTGSKKDTDNPSFYLSGAPSHNYSAQPISRSNSPSQLNIRPPADRVDGATEDESPGSGGTASVDSTNPEHPSCSTEPAGSGGSRNGPEGMPGSITRPQGLEWLAITL</sequence>
<dbReference type="GO" id="GO:0008270">
    <property type="term" value="F:zinc ion binding"/>
    <property type="evidence" value="ECO:0007669"/>
    <property type="project" value="UniProtKB-KW"/>
</dbReference>
<feature type="compositionally biased region" description="Polar residues" evidence="8">
    <location>
        <begin position="21"/>
        <end position="39"/>
    </location>
</feature>
<dbReference type="eggNOG" id="KOG1601">
    <property type="taxonomic scope" value="Eukaryota"/>
</dbReference>
<dbReference type="InterPro" id="IPR000679">
    <property type="entry name" value="Znf_GATA"/>
</dbReference>
<dbReference type="CDD" id="cd00202">
    <property type="entry name" value="ZnF_GATA"/>
    <property type="match status" value="1"/>
</dbReference>
<keyword evidence="5" id="KW-0534">Nitrate assimilation</keyword>
<feature type="region of interest" description="Disordered" evidence="8">
    <location>
        <begin position="21"/>
        <end position="71"/>
    </location>
</feature>
<dbReference type="InterPro" id="IPR039355">
    <property type="entry name" value="Transcription_factor_GATA"/>
</dbReference>
<dbReference type="GO" id="GO:0005634">
    <property type="term" value="C:nucleus"/>
    <property type="evidence" value="ECO:0007669"/>
    <property type="project" value="UniProtKB-SubCell"/>
</dbReference>
<dbReference type="Proteomes" id="UP000005206">
    <property type="component" value="Unassembled WGS sequence"/>
</dbReference>
<evidence type="ECO:0000259" key="9">
    <source>
        <dbReference type="PROSITE" id="PS50114"/>
    </source>
</evidence>
<dbReference type="SMART" id="SM00401">
    <property type="entry name" value="ZnF_GATA"/>
    <property type="match status" value="1"/>
</dbReference>
<feature type="domain" description="GATA-type" evidence="9">
    <location>
        <begin position="73"/>
        <end position="115"/>
    </location>
</feature>
<dbReference type="PANTHER" id="PTHR10071:SF281">
    <property type="entry name" value="BOX A-BINDING FACTOR-RELATED"/>
    <property type="match status" value="1"/>
</dbReference>
<comment type="subcellular location">
    <subcellularLocation>
        <location evidence="1">Nucleus</location>
    </subcellularLocation>
</comment>
<evidence type="ECO:0000256" key="7">
    <source>
        <dbReference type="PROSITE-ProRule" id="PRU00094"/>
    </source>
</evidence>
<dbReference type="AlphaFoldDB" id="C7ZQN4"/>
<accession>C7ZQN4</accession>
<keyword evidence="11" id="KW-1185">Reference proteome</keyword>
<dbReference type="PRINTS" id="PR00619">
    <property type="entry name" value="GATAZNFINGER"/>
</dbReference>
<evidence type="ECO:0000313" key="10">
    <source>
        <dbReference type="EMBL" id="EEU33681.1"/>
    </source>
</evidence>
<keyword evidence="4" id="KW-0862">Zinc</keyword>
<dbReference type="GO" id="GO:0045944">
    <property type="term" value="P:positive regulation of transcription by RNA polymerase II"/>
    <property type="evidence" value="ECO:0007669"/>
    <property type="project" value="TreeGrafter"/>
</dbReference>
<dbReference type="VEuPathDB" id="FungiDB:NECHADRAFT_56277"/>
<dbReference type="HOGENOM" id="CLU_1062060_0_0_1"/>
<dbReference type="Pfam" id="PF00320">
    <property type="entry name" value="GATA"/>
    <property type="match status" value="1"/>
</dbReference>
<dbReference type="PROSITE" id="PS00344">
    <property type="entry name" value="GATA_ZN_FINGER_1"/>
    <property type="match status" value="1"/>
</dbReference>
<keyword evidence="3 7" id="KW-0863">Zinc-finger</keyword>
<keyword evidence="2" id="KW-0479">Metal-binding</keyword>
<evidence type="ECO:0000256" key="1">
    <source>
        <dbReference type="ARBA" id="ARBA00004123"/>
    </source>
</evidence>
<dbReference type="GeneID" id="9666911"/>
<dbReference type="EMBL" id="GG699003">
    <property type="protein sequence ID" value="EEU33681.1"/>
    <property type="molecule type" value="Genomic_DNA"/>
</dbReference>
<dbReference type="GO" id="GO:0000981">
    <property type="term" value="F:DNA-binding transcription factor activity, RNA polymerase II-specific"/>
    <property type="evidence" value="ECO:0007669"/>
    <property type="project" value="TreeGrafter"/>
</dbReference>
<dbReference type="PANTHER" id="PTHR10071">
    <property type="entry name" value="TRANSCRIPTION FACTOR GATA FAMILY MEMBER"/>
    <property type="match status" value="1"/>
</dbReference>
<evidence type="ECO:0000313" key="11">
    <source>
        <dbReference type="Proteomes" id="UP000005206"/>
    </source>
</evidence>
<dbReference type="RefSeq" id="XP_003039394.1">
    <property type="nucleotide sequence ID" value="XM_003039348.1"/>
</dbReference>
<dbReference type="InParanoid" id="C7ZQN4"/>
<dbReference type="GO" id="GO:0000122">
    <property type="term" value="P:negative regulation of transcription by RNA polymerase II"/>
    <property type="evidence" value="ECO:0007669"/>
    <property type="project" value="TreeGrafter"/>
</dbReference>
<dbReference type="STRING" id="660122.C7ZQN4"/>
<gene>
    <name evidence="10" type="ORF">NECHADRAFT_56277</name>
</gene>
<evidence type="ECO:0000256" key="6">
    <source>
        <dbReference type="ARBA" id="ARBA00023242"/>
    </source>
</evidence>